<accession>A0A0A8YSK1</accession>
<organism evidence="1">
    <name type="scientific">Arundo donax</name>
    <name type="common">Giant reed</name>
    <name type="synonym">Donax arundinaceus</name>
    <dbReference type="NCBI Taxonomy" id="35708"/>
    <lineage>
        <taxon>Eukaryota</taxon>
        <taxon>Viridiplantae</taxon>
        <taxon>Streptophyta</taxon>
        <taxon>Embryophyta</taxon>
        <taxon>Tracheophyta</taxon>
        <taxon>Spermatophyta</taxon>
        <taxon>Magnoliopsida</taxon>
        <taxon>Liliopsida</taxon>
        <taxon>Poales</taxon>
        <taxon>Poaceae</taxon>
        <taxon>PACMAD clade</taxon>
        <taxon>Arundinoideae</taxon>
        <taxon>Arundineae</taxon>
        <taxon>Arundo</taxon>
    </lineage>
</organism>
<dbReference type="AlphaFoldDB" id="A0A0A8YSK1"/>
<reference evidence="1" key="2">
    <citation type="journal article" date="2015" name="Data Brief">
        <title>Shoot transcriptome of the giant reed, Arundo donax.</title>
        <authorList>
            <person name="Barrero R.A."/>
            <person name="Guerrero F.D."/>
            <person name="Moolhuijzen P."/>
            <person name="Goolsby J.A."/>
            <person name="Tidwell J."/>
            <person name="Bellgard S.E."/>
            <person name="Bellgard M.I."/>
        </authorList>
    </citation>
    <scope>NUCLEOTIDE SEQUENCE</scope>
    <source>
        <tissue evidence="1">Shoot tissue taken approximately 20 cm above the soil surface</tissue>
    </source>
</reference>
<dbReference type="EMBL" id="GBRH01272433">
    <property type="protein sequence ID" value="JAD25462.1"/>
    <property type="molecule type" value="Transcribed_RNA"/>
</dbReference>
<reference evidence="1" key="1">
    <citation type="submission" date="2014-09" db="EMBL/GenBank/DDBJ databases">
        <authorList>
            <person name="Magalhaes I.L.F."/>
            <person name="Oliveira U."/>
            <person name="Santos F.R."/>
            <person name="Vidigal T.H.D.A."/>
            <person name="Brescovit A.D."/>
            <person name="Santos A.J."/>
        </authorList>
    </citation>
    <scope>NUCLEOTIDE SEQUENCE</scope>
    <source>
        <tissue evidence="1">Shoot tissue taken approximately 20 cm above the soil surface</tissue>
    </source>
</reference>
<evidence type="ECO:0000313" key="1">
    <source>
        <dbReference type="EMBL" id="JAD25462.1"/>
    </source>
</evidence>
<sequence length="73" mass="8306">MGNTMNVSHNQQATSNQTLYSIIQENPNPILLPKTLVSTMEQWPFVLRELATHQLLLCCCTQINEAVYQENSN</sequence>
<name>A0A0A8YSK1_ARUDO</name>
<proteinExistence type="predicted"/>
<protein>
    <submittedName>
        <fullName evidence="1">Uncharacterized protein</fullName>
    </submittedName>
</protein>